<dbReference type="InterPro" id="IPR003423">
    <property type="entry name" value="OMP_efflux"/>
</dbReference>
<comment type="subcellular location">
    <subcellularLocation>
        <location evidence="2">Cell membrane</location>
        <topology evidence="2">Lipid-anchor</topology>
    </subcellularLocation>
</comment>
<keyword evidence="2" id="KW-0564">Palmitate</keyword>
<keyword evidence="6" id="KW-1185">Reference proteome</keyword>
<protein>
    <submittedName>
        <fullName evidence="5">Toluene efflux pump outer membrane protein TtgF</fullName>
    </submittedName>
</protein>
<dbReference type="GO" id="GO:0015562">
    <property type="term" value="F:efflux transmembrane transporter activity"/>
    <property type="evidence" value="ECO:0007669"/>
    <property type="project" value="InterPro"/>
</dbReference>
<dbReference type="NCBIfam" id="TIGR01845">
    <property type="entry name" value="outer_NodT"/>
    <property type="match status" value="1"/>
</dbReference>
<dbReference type="Pfam" id="PF02321">
    <property type="entry name" value="OEP"/>
    <property type="match status" value="2"/>
</dbReference>
<sequence>MRLCAHLIICTLAACLSGCIVGPDYFRPHTEVPQEWRPDESTTAELQAEACWWLGFGDSTLDQLMSEAVDNNLSLREAALRIAQARYQRCVVRGDLFPQFDGETAYNFQKQPTTGGLTGQLVGDDGGGGGFQFDDTFDQYSMGLNGSWEIDIFGRLRRNVQAARAEVCASVWAYRDTMVLMLAEVATNYVDARAFQRRLAIAQENLKAQQRSLEITQKRFEAELISELDVAQARANVETTRAEIPTLEIGYQQAVNRLSVLLGRAPGYVDELLSGSQPIPQPPGEVAVGIPADLLRRRPDIRQAEYTLVAQVARIGAAKADLFPSLSLTGSFGVQSQRVNNLFTDNSISANVGPTLRWNLLNFGRVRCNIRLQDALATEYVAAYQRTVLEAAEEVDNALINYTRQQKRQSALADSVAALERAVELAVTQYQRGTVDFQRVLDSQRSLLQAQDQLATTEGEVTASLIELYRALGGGWDCPQQREQIVAVIPLGEIELPTTPEPVPTDAVEGLDAPQLPTDQPEPANAPLELEEPTLEPMPELENPLKLDDVLLLPTVPEPIE</sequence>
<dbReference type="InterPro" id="IPR010131">
    <property type="entry name" value="MdtP/NodT-like"/>
</dbReference>
<organism evidence="5 6">
    <name type="scientific">Aeoliella mucimassa</name>
    <dbReference type="NCBI Taxonomy" id="2527972"/>
    <lineage>
        <taxon>Bacteria</taxon>
        <taxon>Pseudomonadati</taxon>
        <taxon>Planctomycetota</taxon>
        <taxon>Planctomycetia</taxon>
        <taxon>Pirellulales</taxon>
        <taxon>Lacipirellulaceae</taxon>
        <taxon>Aeoliella</taxon>
    </lineage>
</organism>
<evidence type="ECO:0000256" key="2">
    <source>
        <dbReference type="RuleBase" id="RU362097"/>
    </source>
</evidence>
<reference evidence="5 6" key="1">
    <citation type="submission" date="2019-02" db="EMBL/GenBank/DDBJ databases">
        <title>Deep-cultivation of Planctomycetes and their phenomic and genomic characterization uncovers novel biology.</title>
        <authorList>
            <person name="Wiegand S."/>
            <person name="Jogler M."/>
            <person name="Boedeker C."/>
            <person name="Pinto D."/>
            <person name="Vollmers J."/>
            <person name="Rivas-Marin E."/>
            <person name="Kohn T."/>
            <person name="Peeters S.H."/>
            <person name="Heuer A."/>
            <person name="Rast P."/>
            <person name="Oberbeckmann S."/>
            <person name="Bunk B."/>
            <person name="Jeske O."/>
            <person name="Meyerdierks A."/>
            <person name="Storesund J.E."/>
            <person name="Kallscheuer N."/>
            <person name="Luecker S."/>
            <person name="Lage O.M."/>
            <person name="Pohl T."/>
            <person name="Merkel B.J."/>
            <person name="Hornburger P."/>
            <person name="Mueller R.-W."/>
            <person name="Bruemmer F."/>
            <person name="Labrenz M."/>
            <person name="Spormann A.M."/>
            <person name="Op den Camp H."/>
            <person name="Overmann J."/>
            <person name="Amann R."/>
            <person name="Jetten M.S.M."/>
            <person name="Mascher T."/>
            <person name="Medema M.H."/>
            <person name="Devos D.P."/>
            <person name="Kaster A.-K."/>
            <person name="Ovreas L."/>
            <person name="Rohde M."/>
            <person name="Galperin M.Y."/>
            <person name="Jogler C."/>
        </authorList>
    </citation>
    <scope>NUCLEOTIDE SEQUENCE [LARGE SCALE GENOMIC DNA]</scope>
    <source>
        <strain evidence="5 6">Pan181</strain>
    </source>
</reference>
<dbReference type="RefSeq" id="WP_145248952.1">
    <property type="nucleotide sequence ID" value="NZ_CP036278.1"/>
</dbReference>
<dbReference type="Gene3D" id="1.20.1600.10">
    <property type="entry name" value="Outer membrane efflux proteins (OEP)"/>
    <property type="match status" value="1"/>
</dbReference>
<dbReference type="EMBL" id="CP036278">
    <property type="protein sequence ID" value="QDU57654.1"/>
    <property type="molecule type" value="Genomic_DNA"/>
</dbReference>
<dbReference type="SUPFAM" id="SSF56954">
    <property type="entry name" value="Outer membrane efflux proteins (OEP)"/>
    <property type="match status" value="1"/>
</dbReference>
<feature type="region of interest" description="Disordered" evidence="4">
    <location>
        <begin position="497"/>
        <end position="543"/>
    </location>
</feature>
<evidence type="ECO:0000313" key="6">
    <source>
        <dbReference type="Proteomes" id="UP000315750"/>
    </source>
</evidence>
<dbReference type="PROSITE" id="PS51257">
    <property type="entry name" value="PROKAR_LIPOPROTEIN"/>
    <property type="match status" value="1"/>
</dbReference>
<dbReference type="OrthoDB" id="9783163at2"/>
<dbReference type="Proteomes" id="UP000315750">
    <property type="component" value="Chromosome"/>
</dbReference>
<keyword evidence="2" id="KW-0812">Transmembrane</keyword>
<evidence type="ECO:0000256" key="4">
    <source>
        <dbReference type="SAM" id="MobiDB-lite"/>
    </source>
</evidence>
<dbReference type="Gene3D" id="2.20.200.10">
    <property type="entry name" value="Outer membrane efflux proteins (OEP)"/>
    <property type="match status" value="1"/>
</dbReference>
<keyword evidence="2" id="KW-0449">Lipoprotein</keyword>
<evidence type="ECO:0000313" key="5">
    <source>
        <dbReference type="EMBL" id="QDU57654.1"/>
    </source>
</evidence>
<comment type="similarity">
    <text evidence="1 2">Belongs to the outer membrane factor (OMF) (TC 1.B.17) family.</text>
</comment>
<proteinExistence type="inferred from homology"/>
<dbReference type="GO" id="GO:0005886">
    <property type="term" value="C:plasma membrane"/>
    <property type="evidence" value="ECO:0007669"/>
    <property type="project" value="UniProtKB-SubCell"/>
</dbReference>
<keyword evidence="3" id="KW-0175">Coiled coil</keyword>
<dbReference type="KEGG" id="amuc:Pan181_38730"/>
<feature type="coiled-coil region" evidence="3">
    <location>
        <begin position="192"/>
        <end position="223"/>
    </location>
</feature>
<dbReference type="PANTHER" id="PTHR30203">
    <property type="entry name" value="OUTER MEMBRANE CATION EFFLUX PROTEIN"/>
    <property type="match status" value="1"/>
</dbReference>
<name>A0A518ASE7_9BACT</name>
<accession>A0A518ASE7</accession>
<keyword evidence="2" id="KW-0472">Membrane</keyword>
<keyword evidence="2" id="KW-1134">Transmembrane beta strand</keyword>
<dbReference type="AlphaFoldDB" id="A0A518ASE7"/>
<evidence type="ECO:0000256" key="1">
    <source>
        <dbReference type="ARBA" id="ARBA00007613"/>
    </source>
</evidence>
<gene>
    <name evidence="5" type="primary">ttgF_2</name>
    <name evidence="5" type="ORF">Pan181_38730</name>
</gene>
<evidence type="ECO:0000256" key="3">
    <source>
        <dbReference type="SAM" id="Coils"/>
    </source>
</evidence>